<dbReference type="GO" id="GO:0015386">
    <property type="term" value="F:potassium:proton antiporter activity"/>
    <property type="evidence" value="ECO:0007669"/>
    <property type="project" value="TreeGrafter"/>
</dbReference>
<sequence length="529" mass="58173">MPLDKIVLITLILLISMVILAAIGSRLRLPYAILLVLGGGLIGLIPALPHIELQSELILVIFLPPLIYTAAWFTSWRDFRNQLDFILLLAIGLVLATLLAVAFVAHTFIPGLPWAVAFVLGAVVSPTDTVAASSIIQGQGLIRRIAAVIEGESLVNDATGLVAYRFAIAAAVSGTFSLTAAGLQFVIVSIGGILMGLILALGITWLHRQIEDTTTQIIITIITPFAAYLIAEALGLSGVLATVAAGLYLGRQSATFFSSETRLQGNSFWNVLVFISNSFIFLLIGLQLPNRIANLGSRSIPTILGHILMISLTVIGVRLAWTFACINLLRILPRAIPHLRPGVSWRYALVISWAGMRGGVSLAAALAIPTTVANGTSFPKRDLLIFITFGVILFTLLVQGLTLGPLIRWLKVDHDPTIKRETQAALIASTQVALKKLDELKNDEPSIQKYIDRLRSYYERKLALIEQNDEEVDLQKLQRLHELFGHVQKDIHNEERNVLIAMRNKGEINDEVFHKIEQNLDIEEQRFYR</sequence>
<dbReference type="GO" id="GO:0015385">
    <property type="term" value="F:sodium:proton antiporter activity"/>
    <property type="evidence" value="ECO:0007669"/>
    <property type="project" value="InterPro"/>
</dbReference>
<keyword evidence="6 10" id="KW-0915">Sodium</keyword>
<dbReference type="GO" id="GO:0051453">
    <property type="term" value="P:regulation of intracellular pH"/>
    <property type="evidence" value="ECO:0007669"/>
    <property type="project" value="TreeGrafter"/>
</dbReference>
<dbReference type="PANTHER" id="PTHR10110">
    <property type="entry name" value="SODIUM/HYDROGEN EXCHANGER"/>
    <property type="match status" value="1"/>
</dbReference>
<evidence type="ECO:0000259" key="11">
    <source>
        <dbReference type="Pfam" id="PF00999"/>
    </source>
</evidence>
<dbReference type="GO" id="GO:0098719">
    <property type="term" value="P:sodium ion import across plasma membrane"/>
    <property type="evidence" value="ECO:0007669"/>
    <property type="project" value="TreeGrafter"/>
</dbReference>
<evidence type="ECO:0000256" key="5">
    <source>
        <dbReference type="ARBA" id="ARBA00022989"/>
    </source>
</evidence>
<accession>A0A402AU36</accession>
<feature type="transmembrane region" description="Helical" evidence="10">
    <location>
        <begin position="185"/>
        <end position="205"/>
    </location>
</feature>
<keyword evidence="3 10" id="KW-1003">Cell membrane</keyword>
<dbReference type="NCBIfam" id="TIGR00831">
    <property type="entry name" value="a_cpa1"/>
    <property type="match status" value="1"/>
</dbReference>
<feature type="transmembrane region" description="Helical" evidence="10">
    <location>
        <begin position="115"/>
        <end position="136"/>
    </location>
</feature>
<evidence type="ECO:0000256" key="3">
    <source>
        <dbReference type="ARBA" id="ARBA00022475"/>
    </source>
</evidence>
<organism evidence="12 13">
    <name type="scientific">Dictyobacter kobayashii</name>
    <dbReference type="NCBI Taxonomy" id="2014872"/>
    <lineage>
        <taxon>Bacteria</taxon>
        <taxon>Bacillati</taxon>
        <taxon>Chloroflexota</taxon>
        <taxon>Ktedonobacteria</taxon>
        <taxon>Ktedonobacterales</taxon>
        <taxon>Dictyobacteraceae</taxon>
        <taxon>Dictyobacter</taxon>
    </lineage>
</organism>
<dbReference type="EMBL" id="BIFS01000002">
    <property type="protein sequence ID" value="GCE22585.1"/>
    <property type="molecule type" value="Genomic_DNA"/>
</dbReference>
<feature type="transmembrane region" description="Helical" evidence="10">
    <location>
        <begin position="31"/>
        <end position="51"/>
    </location>
</feature>
<keyword evidence="4 10" id="KW-0812">Transmembrane</keyword>
<evidence type="ECO:0000256" key="1">
    <source>
        <dbReference type="ARBA" id="ARBA00004651"/>
    </source>
</evidence>
<feature type="transmembrane region" description="Helical" evidence="10">
    <location>
        <begin position="347"/>
        <end position="368"/>
    </location>
</feature>
<keyword evidence="7 10" id="KW-0406">Ion transport</keyword>
<evidence type="ECO:0000256" key="9">
    <source>
        <dbReference type="ARBA" id="ARBA00023201"/>
    </source>
</evidence>
<dbReference type="GO" id="GO:0005886">
    <property type="term" value="C:plasma membrane"/>
    <property type="evidence" value="ECO:0007669"/>
    <property type="project" value="UniProtKB-SubCell"/>
</dbReference>
<feature type="transmembrane region" description="Helical" evidence="10">
    <location>
        <begin position="303"/>
        <end position="326"/>
    </location>
</feature>
<evidence type="ECO:0000256" key="10">
    <source>
        <dbReference type="RuleBase" id="RU366002"/>
    </source>
</evidence>
<dbReference type="InterPro" id="IPR006153">
    <property type="entry name" value="Cation/H_exchanger_TM"/>
</dbReference>
<feature type="transmembrane region" description="Helical" evidence="10">
    <location>
        <begin position="85"/>
        <end position="109"/>
    </location>
</feature>
<dbReference type="Proteomes" id="UP000287188">
    <property type="component" value="Unassembled WGS sequence"/>
</dbReference>
<evidence type="ECO:0000256" key="7">
    <source>
        <dbReference type="ARBA" id="ARBA00023065"/>
    </source>
</evidence>
<feature type="transmembrane region" description="Helical" evidence="10">
    <location>
        <begin position="383"/>
        <end position="410"/>
    </location>
</feature>
<dbReference type="InterPro" id="IPR004705">
    <property type="entry name" value="Cation/H_exchanger_CPA1_bac"/>
</dbReference>
<evidence type="ECO:0000313" key="13">
    <source>
        <dbReference type="Proteomes" id="UP000287188"/>
    </source>
</evidence>
<dbReference type="Gene3D" id="6.10.140.1330">
    <property type="match status" value="1"/>
</dbReference>
<keyword evidence="13" id="KW-1185">Reference proteome</keyword>
<comment type="function">
    <text evidence="10">Na(+)/H(+) antiporter that extrudes sodium in exchange for external protons.</text>
</comment>
<keyword evidence="10" id="KW-0050">Antiport</keyword>
<feature type="transmembrane region" description="Helical" evidence="10">
    <location>
        <begin position="225"/>
        <end position="248"/>
    </location>
</feature>
<evidence type="ECO:0000313" key="12">
    <source>
        <dbReference type="EMBL" id="GCE22585.1"/>
    </source>
</evidence>
<name>A0A402AU36_9CHLR</name>
<keyword evidence="2 10" id="KW-0813">Transport</keyword>
<dbReference type="InterPro" id="IPR018422">
    <property type="entry name" value="Cation/H_exchanger_CPA1"/>
</dbReference>
<feature type="transmembrane region" description="Helical" evidence="10">
    <location>
        <begin position="6"/>
        <end position="24"/>
    </location>
</feature>
<feature type="transmembrane region" description="Helical" evidence="10">
    <location>
        <begin position="57"/>
        <end position="73"/>
    </location>
</feature>
<comment type="subcellular location">
    <subcellularLocation>
        <location evidence="1 10">Cell membrane</location>
        <topology evidence="1 10">Multi-pass membrane protein</topology>
    </subcellularLocation>
</comment>
<feature type="domain" description="Cation/H+ exchanger transmembrane" evidence="11">
    <location>
        <begin position="16"/>
        <end position="409"/>
    </location>
</feature>
<comment type="similarity">
    <text evidence="10">Belongs to the monovalent cation:proton antiporter 1 (CPA1) transporter (TC 2.A.36) family.</text>
</comment>
<reference evidence="13" key="1">
    <citation type="submission" date="2018-12" db="EMBL/GenBank/DDBJ databases">
        <title>Tengunoibacter tsumagoiensis gen. nov., sp. nov., Dictyobacter kobayashii sp. nov., D. alpinus sp. nov., and D. joshuensis sp. nov. and description of Dictyobacteraceae fam. nov. within the order Ktedonobacterales isolated from Tengu-no-mugimeshi.</title>
        <authorList>
            <person name="Wang C.M."/>
            <person name="Zheng Y."/>
            <person name="Sakai Y."/>
            <person name="Toyoda A."/>
            <person name="Minakuchi Y."/>
            <person name="Abe K."/>
            <person name="Yokota A."/>
            <person name="Yabe S."/>
        </authorList>
    </citation>
    <scope>NUCLEOTIDE SEQUENCE [LARGE SCALE GENOMIC DNA]</scope>
    <source>
        <strain evidence="13">Uno11</strain>
    </source>
</reference>
<dbReference type="Pfam" id="PF00999">
    <property type="entry name" value="Na_H_Exchanger"/>
    <property type="match status" value="1"/>
</dbReference>
<dbReference type="PANTHER" id="PTHR10110:SF86">
    <property type="entry name" value="SODIUM_HYDROGEN EXCHANGER 7"/>
    <property type="match status" value="1"/>
</dbReference>
<evidence type="ECO:0000256" key="8">
    <source>
        <dbReference type="ARBA" id="ARBA00023136"/>
    </source>
</evidence>
<keyword evidence="8 10" id="KW-0472">Membrane</keyword>
<gene>
    <name evidence="12" type="ORF">KDK_63850</name>
</gene>
<evidence type="ECO:0000256" key="6">
    <source>
        <dbReference type="ARBA" id="ARBA00023053"/>
    </source>
</evidence>
<proteinExistence type="inferred from homology"/>
<keyword evidence="9 10" id="KW-0739">Sodium transport</keyword>
<evidence type="ECO:0000256" key="2">
    <source>
        <dbReference type="ARBA" id="ARBA00022448"/>
    </source>
</evidence>
<comment type="caution">
    <text evidence="12">The sequence shown here is derived from an EMBL/GenBank/DDBJ whole genome shotgun (WGS) entry which is preliminary data.</text>
</comment>
<protein>
    <submittedName>
        <fullName evidence="12">Na+/H+ antiporter</fullName>
    </submittedName>
</protein>
<dbReference type="AlphaFoldDB" id="A0A402AU36"/>
<feature type="transmembrane region" description="Helical" evidence="10">
    <location>
        <begin position="268"/>
        <end position="288"/>
    </location>
</feature>
<evidence type="ECO:0000256" key="4">
    <source>
        <dbReference type="ARBA" id="ARBA00022692"/>
    </source>
</evidence>
<dbReference type="OrthoDB" id="9809206at2"/>
<dbReference type="RefSeq" id="WP_126555577.1">
    <property type="nucleotide sequence ID" value="NZ_BIFS01000002.1"/>
</dbReference>
<keyword evidence="5 10" id="KW-1133">Transmembrane helix</keyword>